<dbReference type="InterPro" id="IPR036881">
    <property type="entry name" value="Glyco_hydro_3_C_sf"/>
</dbReference>
<dbReference type="InterPro" id="IPR002772">
    <property type="entry name" value="Glyco_hydro_3_C"/>
</dbReference>
<dbReference type="Pfam" id="PF00933">
    <property type="entry name" value="Glyco_hydro_3"/>
    <property type="match status" value="1"/>
</dbReference>
<keyword evidence="3 4" id="KW-0326">Glycosidase</keyword>
<evidence type="ECO:0000256" key="4">
    <source>
        <dbReference type="RuleBase" id="RU361161"/>
    </source>
</evidence>
<dbReference type="Gene3D" id="3.40.50.1700">
    <property type="entry name" value="Glycoside hydrolase family 3 C-terminal domain"/>
    <property type="match status" value="1"/>
</dbReference>
<dbReference type="PRINTS" id="PR00133">
    <property type="entry name" value="GLHYDRLASE3"/>
</dbReference>
<dbReference type="PANTHER" id="PTHR30620">
    <property type="entry name" value="PERIPLASMIC BETA-GLUCOSIDASE-RELATED"/>
    <property type="match status" value="1"/>
</dbReference>
<dbReference type="Pfam" id="PF01915">
    <property type="entry name" value="Glyco_hydro_3_C"/>
    <property type="match status" value="1"/>
</dbReference>
<dbReference type="InterPro" id="IPR001764">
    <property type="entry name" value="Glyco_hydro_3_N"/>
</dbReference>
<reference evidence="8" key="1">
    <citation type="submission" date="2025-08" db="UniProtKB">
        <authorList>
            <consortium name="RefSeq"/>
        </authorList>
    </citation>
    <scope>IDENTIFICATION</scope>
    <source>
        <tissue evidence="8">Seedling</tissue>
    </source>
</reference>
<evidence type="ECO:0000313" key="7">
    <source>
        <dbReference type="Proteomes" id="UP001652623"/>
    </source>
</evidence>
<evidence type="ECO:0000259" key="5">
    <source>
        <dbReference type="Pfam" id="PF00933"/>
    </source>
</evidence>
<feature type="domain" description="Glycoside hydrolase family 3 C-terminal" evidence="6">
    <location>
        <begin position="367"/>
        <end position="578"/>
    </location>
</feature>
<proteinExistence type="inferred from homology"/>
<keyword evidence="2 4" id="KW-0378">Hydrolase</keyword>
<evidence type="ECO:0000256" key="3">
    <source>
        <dbReference type="ARBA" id="ARBA00023295"/>
    </source>
</evidence>
<evidence type="ECO:0000256" key="2">
    <source>
        <dbReference type="ARBA" id="ARBA00022801"/>
    </source>
</evidence>
<dbReference type="RefSeq" id="XP_060668010.1">
    <property type="nucleotide sequence ID" value="XM_060812027.1"/>
</dbReference>
<gene>
    <name evidence="8" type="primary">LOC107410850</name>
</gene>
<evidence type="ECO:0000313" key="8">
    <source>
        <dbReference type="RefSeq" id="XP_060668010.1"/>
    </source>
</evidence>
<comment type="similarity">
    <text evidence="1 4">Belongs to the glycosyl hydrolase 3 family.</text>
</comment>
<sequence>MELKEKIGQMTQIERRVANPQIVRDFCIGGMLSCTGSGPFKKASSGDWAEMVNDFQKGAVESRLGIPLIYGVDAVHGNGSVVGATIFPHNIGLGATRDENLVHRIGIATAHEVRASGINCTFAPCVAVCKDPRWGRSYESYSEDTEIVRKMTSIVTGLQGQPPSEYPKDYPFVKGRDNVIACAKHFVGDGGTKGGKNEGNAEISESELTGIHIKPYVDCISKGVSIIMPSYSSWNGRKLHEDYYLLTEILKNKLGFMGFVLSDWKGIDRLKEPRGLDRSCIARAINAGIDMVMVPYEFEEFMNHLTSLVESGEIPEARIDDAVERILRVKFIAGLFEHPFTDASNLLHKVGCKSHRELAREAVRKSLVLLKNEKISDKYFLPLDKKAKKILVGGTHADNLRYQCGGWTVKWQGIPNDTTIEGTTILKAINEAMGENVEVIYEESPSIDTLSQRDISYAIVAVGEESYAETFGDNEEPKICWNGADIVSLVAERIPTLVILISGRPVVLEERLLKNIDGLVAAWLPGSEGGGIADLLFGDYDFQGKLPMTWFKRVDQLPMDANDKNSYDPLFPLGFGLTLGNNLTDGIQAQTLIKSSLSQPNGEFIISLDNNSEFEPDFYHLPLRKKIKIA</sequence>
<accession>A0ABM3ZU52</accession>
<evidence type="ECO:0000259" key="6">
    <source>
        <dbReference type="Pfam" id="PF01915"/>
    </source>
</evidence>
<dbReference type="InterPro" id="IPR036962">
    <property type="entry name" value="Glyco_hydro_3_N_sf"/>
</dbReference>
<keyword evidence="7" id="KW-1185">Reference proteome</keyword>
<dbReference type="GeneID" id="107410850"/>
<evidence type="ECO:0000256" key="1">
    <source>
        <dbReference type="ARBA" id="ARBA00005336"/>
    </source>
</evidence>
<dbReference type="PROSITE" id="PS00775">
    <property type="entry name" value="GLYCOSYL_HYDROL_F3"/>
    <property type="match status" value="1"/>
</dbReference>
<dbReference type="InterPro" id="IPR017853">
    <property type="entry name" value="GH"/>
</dbReference>
<dbReference type="InterPro" id="IPR051915">
    <property type="entry name" value="Cellulose_Degrad_GH3"/>
</dbReference>
<dbReference type="SUPFAM" id="SSF51445">
    <property type="entry name" value="(Trans)glycosidases"/>
    <property type="match status" value="1"/>
</dbReference>
<protein>
    <submittedName>
        <fullName evidence="8">Uncharacterized protein LOC107410850 isoform X2</fullName>
    </submittedName>
</protein>
<dbReference type="SUPFAM" id="SSF52279">
    <property type="entry name" value="Beta-D-glucan exohydrolase, C-terminal domain"/>
    <property type="match status" value="1"/>
</dbReference>
<name>A0ABM3ZU52_ZIZJJ</name>
<feature type="domain" description="Glycoside hydrolase family 3 N-terminal" evidence="5">
    <location>
        <begin position="3"/>
        <end position="329"/>
    </location>
</feature>
<dbReference type="InterPro" id="IPR019800">
    <property type="entry name" value="Glyco_hydro_3_AS"/>
</dbReference>
<organism evidence="7 8">
    <name type="scientific">Ziziphus jujuba</name>
    <name type="common">Chinese jujube</name>
    <name type="synonym">Ziziphus sativa</name>
    <dbReference type="NCBI Taxonomy" id="326968"/>
    <lineage>
        <taxon>Eukaryota</taxon>
        <taxon>Viridiplantae</taxon>
        <taxon>Streptophyta</taxon>
        <taxon>Embryophyta</taxon>
        <taxon>Tracheophyta</taxon>
        <taxon>Spermatophyta</taxon>
        <taxon>Magnoliopsida</taxon>
        <taxon>eudicotyledons</taxon>
        <taxon>Gunneridae</taxon>
        <taxon>Pentapetalae</taxon>
        <taxon>rosids</taxon>
        <taxon>fabids</taxon>
        <taxon>Rosales</taxon>
        <taxon>Rhamnaceae</taxon>
        <taxon>Paliureae</taxon>
        <taxon>Ziziphus</taxon>
    </lineage>
</organism>
<dbReference type="PANTHER" id="PTHR30620:SF33">
    <property type="entry name" value="BETA-D-GLUCAN EXOHYDROLASE-LIKE PROTEIN-RELATED"/>
    <property type="match status" value="1"/>
</dbReference>
<dbReference type="Gene3D" id="3.20.20.300">
    <property type="entry name" value="Glycoside hydrolase, family 3, N-terminal domain"/>
    <property type="match status" value="1"/>
</dbReference>
<dbReference type="Proteomes" id="UP001652623">
    <property type="component" value="Chromosome 10"/>
</dbReference>